<dbReference type="EMBL" id="BMAV01010375">
    <property type="protein sequence ID" value="GFY55415.1"/>
    <property type="molecule type" value="Genomic_DNA"/>
</dbReference>
<gene>
    <name evidence="2" type="primary">AVEN_253534_1</name>
    <name evidence="2" type="ORF">TNIN_176661</name>
</gene>
<dbReference type="AlphaFoldDB" id="A0A8X6XKN5"/>
<organism evidence="2 3">
    <name type="scientific">Trichonephila inaurata madagascariensis</name>
    <dbReference type="NCBI Taxonomy" id="2747483"/>
    <lineage>
        <taxon>Eukaryota</taxon>
        <taxon>Metazoa</taxon>
        <taxon>Ecdysozoa</taxon>
        <taxon>Arthropoda</taxon>
        <taxon>Chelicerata</taxon>
        <taxon>Arachnida</taxon>
        <taxon>Araneae</taxon>
        <taxon>Araneomorphae</taxon>
        <taxon>Entelegynae</taxon>
        <taxon>Araneoidea</taxon>
        <taxon>Nephilidae</taxon>
        <taxon>Trichonephila</taxon>
        <taxon>Trichonephila inaurata</taxon>
    </lineage>
</organism>
<feature type="compositionally biased region" description="Low complexity" evidence="1">
    <location>
        <begin position="301"/>
        <end position="316"/>
    </location>
</feature>
<evidence type="ECO:0000313" key="3">
    <source>
        <dbReference type="Proteomes" id="UP000886998"/>
    </source>
</evidence>
<sequence>MTSVTYFDCSLKFQFFETNSNGSGNTVKISRFSRLRRAVDERTPNYLTLALVKAYYNMALTEDSRPFSVLREKAEYFVSLFDKNVQDCQTKLDSQISDLLRDPDSFGVSYGNAKALNAHMEFSKAKYEIFVNMQSLFDKMEANWIECIADMKASFLENVEIFLAGTKLEVKLPSSETLSAIANKRSPSKKSGKLGSVSSSPASSLYPILSSAKKQISRLSSLLPGSEDKDSSDESEDSPKATAKVVRINGKSPKRVTIVTPEEMEVKIAVEHSGESEESESDEEEQSVQIHPRTAGRYPKKSSPSTPPSSKVPVKSSLRKPMTPPEKDSSDSSTDDKSANTSIQRRSVRKKGKEVNESSIVEQKADTENSATPIRGRKSTRSQLSTPTVATPSSTPGRKTRTPRRKTNASEVQIQDFPENKMECEEINNYASKTVSPKTPKNVHFAITNDDLISEKISKDVLFSVGMDINEDLDVYSPEIKIARATPRRKTVVTPKLMENFDDGALTPSSVRGKSKRKTIAGSVLDDSVAPSPKRLKRGGRSSMSQSILAEEFGEANLLEGDGASEHGHYSSWVPLADISGSVPSQPGIYELKVSAAKKPAYIGGCENLRQKLTLHKLKQNSGHKHLDKFIDRNLANILVRYEQLSSAAEAKSEEKNRVKAFVASYKNAPAYN</sequence>
<protein>
    <submittedName>
        <fullName evidence="2">Uncharacterized protein</fullName>
    </submittedName>
</protein>
<feature type="compositionally biased region" description="Acidic residues" evidence="1">
    <location>
        <begin position="276"/>
        <end position="286"/>
    </location>
</feature>
<accession>A0A8X6XKN5</accession>
<keyword evidence="3" id="KW-1185">Reference proteome</keyword>
<reference evidence="2" key="1">
    <citation type="submission" date="2020-08" db="EMBL/GenBank/DDBJ databases">
        <title>Multicomponent nature underlies the extraordinary mechanical properties of spider dragline silk.</title>
        <authorList>
            <person name="Kono N."/>
            <person name="Nakamura H."/>
            <person name="Mori M."/>
            <person name="Yoshida Y."/>
            <person name="Ohtoshi R."/>
            <person name="Malay A.D."/>
            <person name="Moran D.A.P."/>
            <person name="Tomita M."/>
            <person name="Numata K."/>
            <person name="Arakawa K."/>
        </authorList>
    </citation>
    <scope>NUCLEOTIDE SEQUENCE</scope>
</reference>
<feature type="compositionally biased region" description="Low complexity" evidence="1">
    <location>
        <begin position="385"/>
        <end position="397"/>
    </location>
</feature>
<proteinExistence type="predicted"/>
<feature type="region of interest" description="Disordered" evidence="1">
    <location>
        <begin position="183"/>
        <end position="202"/>
    </location>
</feature>
<feature type="compositionally biased region" description="Low complexity" evidence="1">
    <location>
        <begin position="193"/>
        <end position="202"/>
    </location>
</feature>
<feature type="region of interest" description="Disordered" evidence="1">
    <location>
        <begin position="222"/>
        <end position="248"/>
    </location>
</feature>
<evidence type="ECO:0000256" key="1">
    <source>
        <dbReference type="SAM" id="MobiDB-lite"/>
    </source>
</evidence>
<feature type="compositionally biased region" description="Basic residues" evidence="1">
    <location>
        <begin position="398"/>
        <end position="407"/>
    </location>
</feature>
<name>A0A8X6XKN5_9ARAC</name>
<comment type="caution">
    <text evidence="2">The sequence shown here is derived from an EMBL/GenBank/DDBJ whole genome shotgun (WGS) entry which is preliminary data.</text>
</comment>
<feature type="compositionally biased region" description="Basic and acidic residues" evidence="1">
    <location>
        <begin position="325"/>
        <end position="338"/>
    </location>
</feature>
<evidence type="ECO:0000313" key="2">
    <source>
        <dbReference type="EMBL" id="GFY55415.1"/>
    </source>
</evidence>
<dbReference type="Proteomes" id="UP000886998">
    <property type="component" value="Unassembled WGS sequence"/>
</dbReference>
<feature type="region of interest" description="Disordered" evidence="1">
    <location>
        <begin position="270"/>
        <end position="411"/>
    </location>
</feature>
<dbReference type="OrthoDB" id="6435141at2759"/>